<accession>A0A2G6KA02</accession>
<comment type="catalytic activity">
    <reaction evidence="3">
        <text>uridine + phosphate = alpha-D-ribose 1-phosphate + uracil</text>
        <dbReference type="Rhea" id="RHEA:24388"/>
        <dbReference type="ChEBI" id="CHEBI:16704"/>
        <dbReference type="ChEBI" id="CHEBI:17568"/>
        <dbReference type="ChEBI" id="CHEBI:43474"/>
        <dbReference type="ChEBI" id="CHEBI:57720"/>
        <dbReference type="EC" id="2.4.2.3"/>
    </reaction>
</comment>
<feature type="domain" description="Nucleoside phosphorylase" evidence="4">
    <location>
        <begin position="19"/>
        <end position="230"/>
    </location>
</feature>
<evidence type="ECO:0000313" key="5">
    <source>
        <dbReference type="EMBL" id="PIE32483.1"/>
    </source>
</evidence>
<dbReference type="SUPFAM" id="SSF53167">
    <property type="entry name" value="Purine and uridine phosphorylases"/>
    <property type="match status" value="1"/>
</dbReference>
<dbReference type="GO" id="GO:0004850">
    <property type="term" value="F:uridine phosphorylase activity"/>
    <property type="evidence" value="ECO:0007669"/>
    <property type="project" value="UniProtKB-EC"/>
</dbReference>
<dbReference type="Proteomes" id="UP000230821">
    <property type="component" value="Unassembled WGS sequence"/>
</dbReference>
<reference evidence="5 6" key="1">
    <citation type="submission" date="2017-10" db="EMBL/GenBank/DDBJ databases">
        <title>Novel microbial diversity and functional potential in the marine mammal oral microbiome.</title>
        <authorList>
            <person name="Dudek N.K."/>
            <person name="Sun C.L."/>
            <person name="Burstein D."/>
            <person name="Kantor R.S."/>
            <person name="Aliaga Goltsman D.S."/>
            <person name="Bik E.M."/>
            <person name="Thomas B.C."/>
            <person name="Banfield J.F."/>
            <person name="Relman D.A."/>
        </authorList>
    </citation>
    <scope>NUCLEOTIDE SEQUENCE [LARGE SCALE GENOMIC DNA]</scope>
    <source>
        <strain evidence="5">DOLJORAL78_47_16</strain>
    </source>
</reference>
<dbReference type="InterPro" id="IPR000845">
    <property type="entry name" value="Nucleoside_phosphorylase_d"/>
</dbReference>
<evidence type="ECO:0000256" key="3">
    <source>
        <dbReference type="ARBA" id="ARBA00048447"/>
    </source>
</evidence>
<dbReference type="InterPro" id="IPR035994">
    <property type="entry name" value="Nucleoside_phosphorylase_sf"/>
</dbReference>
<dbReference type="GO" id="GO:0009116">
    <property type="term" value="P:nucleoside metabolic process"/>
    <property type="evidence" value="ECO:0007669"/>
    <property type="project" value="InterPro"/>
</dbReference>
<dbReference type="GO" id="GO:0005829">
    <property type="term" value="C:cytosol"/>
    <property type="evidence" value="ECO:0007669"/>
    <property type="project" value="TreeGrafter"/>
</dbReference>
<dbReference type="Pfam" id="PF01048">
    <property type="entry name" value="PNP_UDP_1"/>
    <property type="match status" value="1"/>
</dbReference>
<dbReference type="Gene3D" id="3.40.50.1580">
    <property type="entry name" value="Nucleoside phosphorylase domain"/>
    <property type="match status" value="1"/>
</dbReference>
<dbReference type="AlphaFoldDB" id="A0A2G6KA02"/>
<dbReference type="EC" id="2.4.2.3" evidence="1"/>
<sequence>MREGVLKHIRCKQGEIAPYVIIPGDPGRVRRIVEQMDSAELLAENREYVVYTGRYKDVPITVCSSGIGGPAASIAFEELIKLGAKVFIRVGSAGGRQKTTPIGTPIVITAAYRGEGTSRAYLPPEFPAVADLDVTNALVQALKESGTDYQVGLGFTRDAYYVQDQKLNQLLTDCDVKAAEQEAAVLFIVGSVRNVKTGAIVSTDSNIWLEKQPSLAEKEELFLLGEKNAIGAALDATVILYQNNSHIF</sequence>
<evidence type="ECO:0000256" key="2">
    <source>
        <dbReference type="ARBA" id="ARBA00021980"/>
    </source>
</evidence>
<organism evidence="5 6">
    <name type="scientific">candidate division KSB3 bacterium</name>
    <dbReference type="NCBI Taxonomy" id="2044937"/>
    <lineage>
        <taxon>Bacteria</taxon>
        <taxon>candidate division KSB3</taxon>
    </lineage>
</organism>
<evidence type="ECO:0000313" key="6">
    <source>
        <dbReference type="Proteomes" id="UP000230821"/>
    </source>
</evidence>
<evidence type="ECO:0000259" key="4">
    <source>
        <dbReference type="Pfam" id="PF01048"/>
    </source>
</evidence>
<gene>
    <name evidence="5" type="ORF">CSA56_15440</name>
</gene>
<proteinExistence type="predicted"/>
<comment type="caution">
    <text evidence="5">The sequence shown here is derived from an EMBL/GenBank/DDBJ whole genome shotgun (WGS) entry which is preliminary data.</text>
</comment>
<dbReference type="PANTHER" id="PTHR43691">
    <property type="entry name" value="URIDINE PHOSPHORYLASE"/>
    <property type="match status" value="1"/>
</dbReference>
<evidence type="ECO:0000256" key="1">
    <source>
        <dbReference type="ARBA" id="ARBA00011888"/>
    </source>
</evidence>
<dbReference type="EMBL" id="PDSK01000113">
    <property type="protein sequence ID" value="PIE32483.1"/>
    <property type="molecule type" value="Genomic_DNA"/>
</dbReference>
<dbReference type="CDD" id="cd17767">
    <property type="entry name" value="UP_EcUdp-like"/>
    <property type="match status" value="1"/>
</dbReference>
<dbReference type="PANTHER" id="PTHR43691:SF11">
    <property type="entry name" value="FI09636P-RELATED"/>
    <property type="match status" value="1"/>
</dbReference>
<protein>
    <recommendedName>
        <fullName evidence="2">Uridine phosphorylase</fullName>
        <ecNumber evidence="1">2.4.2.3</ecNumber>
    </recommendedName>
</protein>
<name>A0A2G6KA02_9BACT</name>